<evidence type="ECO:0000313" key="1">
    <source>
        <dbReference type="EMBL" id="KAK3080275.1"/>
    </source>
</evidence>
<dbReference type="Proteomes" id="UP001186974">
    <property type="component" value="Unassembled WGS sequence"/>
</dbReference>
<proteinExistence type="predicted"/>
<gene>
    <name evidence="1" type="ORF">LTS18_002672</name>
</gene>
<protein>
    <submittedName>
        <fullName evidence="1">Uncharacterized protein</fullName>
    </submittedName>
</protein>
<keyword evidence="2" id="KW-1185">Reference proteome</keyword>
<comment type="caution">
    <text evidence="1">The sequence shown here is derived from an EMBL/GenBank/DDBJ whole genome shotgun (WGS) entry which is preliminary data.</text>
</comment>
<organism evidence="1 2">
    <name type="scientific">Coniosporium uncinatum</name>
    <dbReference type="NCBI Taxonomy" id="93489"/>
    <lineage>
        <taxon>Eukaryota</taxon>
        <taxon>Fungi</taxon>
        <taxon>Dikarya</taxon>
        <taxon>Ascomycota</taxon>
        <taxon>Pezizomycotina</taxon>
        <taxon>Dothideomycetes</taxon>
        <taxon>Dothideomycetes incertae sedis</taxon>
        <taxon>Coniosporium</taxon>
    </lineage>
</organism>
<evidence type="ECO:0000313" key="2">
    <source>
        <dbReference type="Proteomes" id="UP001186974"/>
    </source>
</evidence>
<dbReference type="EMBL" id="JAWDJW010000645">
    <property type="protein sequence ID" value="KAK3080275.1"/>
    <property type="molecule type" value="Genomic_DNA"/>
</dbReference>
<accession>A0ACC3DUS9</accession>
<name>A0ACC3DUS9_9PEZI</name>
<sequence>MRPTNPPPIHRLPTLVHNLDIPAPTHRLPRILSACKESRPRTLGRLDHREAKLPQLLNDVMVPAAHGEQHRTRTRGEDFEAVVQFFKKETHNGAVTVLGSLVQRVAEFSTAPDGGSK</sequence>
<reference evidence="1" key="1">
    <citation type="submission" date="2024-09" db="EMBL/GenBank/DDBJ databases">
        <title>Black Yeasts Isolated from many extreme environments.</title>
        <authorList>
            <person name="Coleine C."/>
            <person name="Stajich J.E."/>
            <person name="Selbmann L."/>
        </authorList>
    </citation>
    <scope>NUCLEOTIDE SEQUENCE</scope>
    <source>
        <strain evidence="1">CCFEE 5737</strain>
    </source>
</reference>